<dbReference type="SUPFAM" id="SSF53335">
    <property type="entry name" value="S-adenosyl-L-methionine-dependent methyltransferases"/>
    <property type="match status" value="1"/>
</dbReference>
<sequence length="1914" mass="209626">MDISALTEEQRSRLAALRAGKAGARPEGIKPTGATRAALSAGQQRIWFLSRFLPDTSAYNIVGSYRVRGEVSLTALQKTVDTLVARHASLRTRFIVDGDTPAQVVEPQAVVKVRLDTADEGELDVRLDAFGRELFDLETGPLLRVLLTRTGPGEAVLSIAIHHIIADGWSLGVFIGEFTAVYRQHLHGTDADLKPIPISYVDYSLWQRSREGTPEHKEQLSWWMEALSHNPKVLELPTDRPRPAVQTFNGSRHRFAVSAAVRADVERLAREHATTPFAVLLTAFSAVLRRWSGERRLNCATPVANRSRVETESVIGFFVNTVVLPMDLTGEPSFAELLDRVKRVCLDSFSRQELPFEQLVDALSLDRTLSHNPLAQVMFILQSAPAGDLDLAGASLESIDTETGTTKFDVTMEFFPAAAGYTGVIEYATDLFDAATAERLAVHYDQMLRAMLADPHGSVATAPMLSASEREQLAAWNATEADTELGRRITDVVADRVREQPDAIAVSGDGVHLTRGELSDAAGRIANLLRGIGIDSDGLVGLCLRRGPHLVPSILGTLASGGAYVPFDPEQPPARVAQMVRDGGIGIVVTTEDDRGALVDLPDTVTVLSLDAPATIAALAEQDTGWPQVAASDRDLAYVIHTSGSTGTPKGVMVEHRAAMNRINWMQREYRLAESDRVMQKTTYTFDVSVWEFLWPLMHGAAIVLATPDAHREPERLLDEITRHRVTHIHFVPTALSALLAHGSLAESSLRRIFTSGDALPRDLCERVEADCGIAIDNLYGPTECAIDVTYWAWRPDVAGPPPIGHPVANTRAHVVDEHGNELPVGVPGELWIGGVQVARGYLNRPDLTAERFRPDPFGGDGERVYRTGDLVRRRADGALDFLGRIDDQVKVRGFRIELGEVEAALNRQPEVAEAAVLCRVDASGDKQLLGFVVPDAGHLDTGEATVPWSDVFDQAYTDGDDPEDPEFNLKGWQSSYSKKPIPVDEMSAWHADAVAKITATRPRRILEIGCGTGLFAFKLARGCEHYTGIDVSAEGLDYIAAQLPKLGLTDKVSLHRLAADELSALDGQTFDCVVINSVAQYFPDRDYLDAVLASAATLLAPEGTIFLGDIRNLGITAMFHDSVVRHQNPDTDEAVLTARAERQFAEETELLIHPAYFTTLPQRIPGLRWAETSVKYSHGDNQLVRYRYDVTLHTEGEPIPVTEFGHWENLDRLTEQLASGVDGDYLAVAGIPNARLHPDGVQPARLRELAEGTGLEALVTWSPSGAPGSLAVVYHHPGTRVTVPHVSDEPDTNTPASGWAWRDLPRALRQRLRDILPDYMVPSMLVPLRRMPVSATGKVDRSVLERIPDLRQISRGHTPPRTATERLVAEIFAAVLNVPEVTCEDNFFDLGGDSIKITQVAVRLRDAGHPVMIRSIFANQTVELLATFLDTDTTAPTVAASPARVRDLPSGSFPASPLQEHMMSVAPERTSNGMYVVQRVLRYQGEFDPDAAREAWHATVAATPFLRTVLRRSGDGFTQSPEANVDGSITALDWSGLDDDAKTEAIAEFLRTDRETGFDPATSLPTRFAFIRLGERHGCWVISMDYRRLDGWSFTTYLGDFLAAYHRPGETGAKRRAPFDYASYVEWREERMRDGSVADWWRERLTSMSPIPVPPANRLSHRDFNVLITTVDAQAARGFHAACRAAGVTAAAGVQALWGAVTQRLDGHAAPRFGLTTAGRPAELPGIETALGMFMNTLPTTWRAGPADAVRDWMTGAAESSLDLIDHGMIPQPELVRMAGLNEGEALFDTYLVFQNAPSADTGEDEHEQGFELIDETPAAYSQQEHRLRLDVFPFEGRLHLSLSGYEPPARLREYLALLASGVIAMDAAAVDRPMSTVLDADVAVPPLLDTDGLVTAMVLNAEAPQRKEETDE</sequence>
<keyword evidence="2" id="KW-0596">Phosphopantetheine</keyword>
<dbReference type="EMBL" id="CP001778">
    <property type="protein sequence ID" value="ADD39911.1"/>
    <property type="molecule type" value="Genomic_DNA"/>
</dbReference>
<evidence type="ECO:0000313" key="6">
    <source>
        <dbReference type="Proteomes" id="UP000000844"/>
    </source>
</evidence>
<dbReference type="InterPro" id="IPR001242">
    <property type="entry name" value="Condensation_dom"/>
</dbReference>
<dbReference type="InterPro" id="IPR010071">
    <property type="entry name" value="AA_adenyl_dom"/>
</dbReference>
<dbReference type="PANTHER" id="PTHR45527">
    <property type="entry name" value="NONRIBOSOMAL PEPTIDE SYNTHETASE"/>
    <property type="match status" value="1"/>
</dbReference>
<dbReference type="SUPFAM" id="SSF56801">
    <property type="entry name" value="Acetyl-CoA synthetase-like"/>
    <property type="match status" value="1"/>
</dbReference>
<dbReference type="InterPro" id="IPR000873">
    <property type="entry name" value="AMP-dep_synth/lig_dom"/>
</dbReference>
<dbReference type="Proteomes" id="UP000000844">
    <property type="component" value="Chromosome"/>
</dbReference>
<dbReference type="PROSITE" id="PS00012">
    <property type="entry name" value="PHOSPHOPANTETHEINE"/>
    <property type="match status" value="1"/>
</dbReference>
<dbReference type="InterPro" id="IPR045851">
    <property type="entry name" value="AMP-bd_C_sf"/>
</dbReference>
<keyword evidence="6" id="KW-1185">Reference proteome</keyword>
<dbReference type="GO" id="GO:0005737">
    <property type="term" value="C:cytoplasm"/>
    <property type="evidence" value="ECO:0007669"/>
    <property type="project" value="TreeGrafter"/>
</dbReference>
<dbReference type="SUPFAM" id="SSF52777">
    <property type="entry name" value="CoA-dependent acyltransferases"/>
    <property type="match status" value="4"/>
</dbReference>
<dbReference type="Gene3D" id="3.30.559.10">
    <property type="entry name" value="Chloramphenicol acetyltransferase-like domain"/>
    <property type="match status" value="2"/>
</dbReference>
<dbReference type="InterPro" id="IPR023213">
    <property type="entry name" value="CAT-like_dom_sf"/>
</dbReference>
<dbReference type="GO" id="GO:0031177">
    <property type="term" value="F:phosphopantetheine binding"/>
    <property type="evidence" value="ECO:0007669"/>
    <property type="project" value="TreeGrafter"/>
</dbReference>
<dbReference type="Gene3D" id="3.30.559.30">
    <property type="entry name" value="Nonribosomal peptide synthetase, condensation domain"/>
    <property type="match status" value="2"/>
</dbReference>
<dbReference type="PROSITE" id="PS50075">
    <property type="entry name" value="CARRIER"/>
    <property type="match status" value="1"/>
</dbReference>
<dbReference type="Pfam" id="PF00501">
    <property type="entry name" value="AMP-binding"/>
    <property type="match status" value="1"/>
</dbReference>
<dbReference type="RefSeq" id="WP_013015482.1">
    <property type="nucleotide sequence ID" value="NC_013947.1"/>
</dbReference>
<feature type="domain" description="Carrier" evidence="4">
    <location>
        <begin position="1360"/>
        <end position="1434"/>
    </location>
</feature>
<dbReference type="CDD" id="cd19531">
    <property type="entry name" value="LCL_NRPS-like"/>
    <property type="match status" value="1"/>
</dbReference>
<evidence type="ECO:0000256" key="1">
    <source>
        <dbReference type="ARBA" id="ARBA00001957"/>
    </source>
</evidence>
<accession>D3Q1R3</accession>
<dbReference type="STRING" id="446470.Snas_0192"/>
<dbReference type="GO" id="GO:0008610">
    <property type="term" value="P:lipid biosynthetic process"/>
    <property type="evidence" value="ECO:0007669"/>
    <property type="project" value="UniProtKB-ARBA"/>
</dbReference>
<dbReference type="PROSITE" id="PS00455">
    <property type="entry name" value="AMP_BINDING"/>
    <property type="match status" value="1"/>
</dbReference>
<dbReference type="FunFam" id="2.30.38.10:FF:000001">
    <property type="entry name" value="Non-ribosomal peptide synthetase PvdI"/>
    <property type="match status" value="1"/>
</dbReference>
<dbReference type="KEGG" id="sna:Snas_0192"/>
<dbReference type="InterPro" id="IPR029063">
    <property type="entry name" value="SAM-dependent_MTases_sf"/>
</dbReference>
<comment type="cofactor">
    <cofactor evidence="1">
        <name>pantetheine 4'-phosphate</name>
        <dbReference type="ChEBI" id="CHEBI:47942"/>
    </cofactor>
</comment>
<dbReference type="PANTHER" id="PTHR45527:SF1">
    <property type="entry name" value="FATTY ACID SYNTHASE"/>
    <property type="match status" value="1"/>
</dbReference>
<dbReference type="eggNOG" id="COG2227">
    <property type="taxonomic scope" value="Bacteria"/>
</dbReference>
<evidence type="ECO:0000256" key="2">
    <source>
        <dbReference type="ARBA" id="ARBA00022450"/>
    </source>
</evidence>
<dbReference type="Pfam" id="PF00668">
    <property type="entry name" value="Condensation"/>
    <property type="match status" value="2"/>
</dbReference>
<dbReference type="Pfam" id="PF00550">
    <property type="entry name" value="PP-binding"/>
    <property type="match status" value="1"/>
</dbReference>
<reference evidence="5 6" key="1">
    <citation type="journal article" date="2009" name="Stand. Genomic Sci.">
        <title>Complete genome sequence of Stackebrandtia nassauensis type strain (LLR-40K-21).</title>
        <authorList>
            <person name="Munk C."/>
            <person name="Lapidus A."/>
            <person name="Copeland A."/>
            <person name="Jando M."/>
            <person name="Mayilraj S."/>
            <person name="Glavina Del Rio T."/>
            <person name="Nolan M."/>
            <person name="Chen F."/>
            <person name="Lucas S."/>
            <person name="Tice H."/>
            <person name="Cheng J.F."/>
            <person name="Han C."/>
            <person name="Detter J.C."/>
            <person name="Bruce D."/>
            <person name="Goodwin L."/>
            <person name="Chain P."/>
            <person name="Pitluck S."/>
            <person name="Goker M."/>
            <person name="Ovchinikova G."/>
            <person name="Pati A."/>
            <person name="Ivanova N."/>
            <person name="Mavromatis K."/>
            <person name="Chen A."/>
            <person name="Palaniappan K."/>
            <person name="Land M."/>
            <person name="Hauser L."/>
            <person name="Chang Y.J."/>
            <person name="Jeffries C.D."/>
            <person name="Bristow J."/>
            <person name="Eisen J.A."/>
            <person name="Markowitz V."/>
            <person name="Hugenholtz P."/>
            <person name="Kyrpides N.C."/>
            <person name="Klenk H.P."/>
        </authorList>
    </citation>
    <scope>NUCLEOTIDE SEQUENCE [LARGE SCALE GENOMIC DNA]</scope>
    <source>
        <strain evidence="6">DSM 44728 / CIP 108903 / NRRL B-16338 / NBRC 102104 / LLR-40K-21</strain>
    </source>
</reference>
<dbReference type="eggNOG" id="COG1020">
    <property type="taxonomic scope" value="Bacteria"/>
</dbReference>
<dbReference type="CDD" id="cd05930">
    <property type="entry name" value="A_NRPS"/>
    <property type="match status" value="1"/>
</dbReference>
<proteinExistence type="predicted"/>
<dbReference type="HOGENOM" id="CLU_000022_0_12_11"/>
<evidence type="ECO:0000256" key="3">
    <source>
        <dbReference type="ARBA" id="ARBA00022553"/>
    </source>
</evidence>
<dbReference type="FunFam" id="3.40.50.12780:FF:000012">
    <property type="entry name" value="Non-ribosomal peptide synthetase"/>
    <property type="match status" value="1"/>
</dbReference>
<gene>
    <name evidence="5" type="ordered locus">Snas_0192</name>
</gene>
<organism evidence="5 6">
    <name type="scientific">Stackebrandtia nassauensis (strain DSM 44728 / CIP 108903 / NRRL B-16338 / NBRC 102104 / LLR-40K-21)</name>
    <dbReference type="NCBI Taxonomy" id="446470"/>
    <lineage>
        <taxon>Bacteria</taxon>
        <taxon>Bacillati</taxon>
        <taxon>Actinomycetota</taxon>
        <taxon>Actinomycetes</taxon>
        <taxon>Glycomycetales</taxon>
        <taxon>Glycomycetaceae</taxon>
        <taxon>Stackebrandtia</taxon>
    </lineage>
</organism>
<evidence type="ECO:0000313" key="5">
    <source>
        <dbReference type="EMBL" id="ADD39911.1"/>
    </source>
</evidence>
<dbReference type="InterPro" id="IPR042099">
    <property type="entry name" value="ANL_N_sf"/>
</dbReference>
<dbReference type="GO" id="GO:0003824">
    <property type="term" value="F:catalytic activity"/>
    <property type="evidence" value="ECO:0007669"/>
    <property type="project" value="InterPro"/>
</dbReference>
<evidence type="ECO:0000259" key="4">
    <source>
        <dbReference type="PROSITE" id="PS50075"/>
    </source>
</evidence>
<dbReference type="InterPro" id="IPR006162">
    <property type="entry name" value="Ppantetheine_attach_site"/>
</dbReference>
<dbReference type="CDD" id="cd02440">
    <property type="entry name" value="AdoMet_MTases"/>
    <property type="match status" value="1"/>
</dbReference>
<dbReference type="SUPFAM" id="SSF47336">
    <property type="entry name" value="ACP-like"/>
    <property type="match status" value="1"/>
</dbReference>
<dbReference type="InterPro" id="IPR036736">
    <property type="entry name" value="ACP-like_sf"/>
</dbReference>
<dbReference type="NCBIfam" id="TIGR01733">
    <property type="entry name" value="AA-adenyl-dom"/>
    <property type="match status" value="1"/>
</dbReference>
<dbReference type="InterPro" id="IPR020845">
    <property type="entry name" value="AMP-binding_CS"/>
</dbReference>
<name>D3Q1R3_STANL</name>
<dbReference type="Gene3D" id="3.30.300.30">
    <property type="match status" value="2"/>
</dbReference>
<dbReference type="GO" id="GO:0043041">
    <property type="term" value="P:amino acid activation for nonribosomal peptide biosynthetic process"/>
    <property type="evidence" value="ECO:0007669"/>
    <property type="project" value="TreeGrafter"/>
</dbReference>
<dbReference type="OrthoDB" id="2472181at2"/>
<dbReference type="InterPro" id="IPR029058">
    <property type="entry name" value="AB_hydrolase_fold"/>
</dbReference>
<dbReference type="InterPro" id="IPR041698">
    <property type="entry name" value="Methyltransf_25"/>
</dbReference>
<dbReference type="Gene3D" id="3.40.50.1820">
    <property type="entry name" value="alpha/beta hydrolase"/>
    <property type="match status" value="1"/>
</dbReference>
<dbReference type="GO" id="GO:0044550">
    <property type="term" value="P:secondary metabolite biosynthetic process"/>
    <property type="evidence" value="ECO:0007669"/>
    <property type="project" value="TreeGrafter"/>
</dbReference>
<dbReference type="Pfam" id="PF13649">
    <property type="entry name" value="Methyltransf_25"/>
    <property type="match status" value="1"/>
</dbReference>
<dbReference type="Gene3D" id="3.40.50.150">
    <property type="entry name" value="Vaccinia Virus protein VP39"/>
    <property type="match status" value="1"/>
</dbReference>
<dbReference type="InterPro" id="IPR009081">
    <property type="entry name" value="PP-bd_ACP"/>
</dbReference>
<keyword evidence="3" id="KW-0597">Phosphoprotein</keyword>
<protein>
    <submittedName>
        <fullName evidence="5">Amino acid adenylation domain protein</fullName>
    </submittedName>
</protein>
<dbReference type="Gene3D" id="3.40.50.12780">
    <property type="entry name" value="N-terminal domain of ligase-like"/>
    <property type="match status" value="1"/>
</dbReference>